<feature type="active site" description="Proton donor/acceptor" evidence="9">
    <location>
        <position position="203"/>
    </location>
</feature>
<proteinExistence type="inferred from homology"/>
<comment type="cofactor">
    <cofactor evidence="9">
        <name>Zn(2+)</name>
        <dbReference type="ChEBI" id="CHEBI:29105"/>
    </cofactor>
    <text evidence="9">Binds 1 zinc ion per subunit.</text>
</comment>
<evidence type="ECO:0000313" key="11">
    <source>
        <dbReference type="EMBL" id="USR89337.1"/>
    </source>
</evidence>
<keyword evidence="4 9" id="KW-0378">Hydrolase</keyword>
<keyword evidence="8 10" id="KW-0961">Cell wall biogenesis/degradation</keyword>
<gene>
    <name evidence="11" type="ORF">NEA10_10570</name>
</gene>
<feature type="binding site" evidence="9">
    <location>
        <position position="134"/>
    </location>
    <ligand>
        <name>Zn(2+)</name>
        <dbReference type="ChEBI" id="CHEBI:29105"/>
        <note>catalytic</note>
    </ligand>
</feature>
<evidence type="ECO:0000256" key="6">
    <source>
        <dbReference type="ARBA" id="ARBA00022997"/>
    </source>
</evidence>
<keyword evidence="7 9" id="KW-0482">Metalloprotease</keyword>
<comment type="function">
    <text evidence="9 10">Catalyzes hydrolysis of the D-alanyl-D-alanine dipeptide.</text>
</comment>
<dbReference type="Gene3D" id="3.30.1380.10">
    <property type="match status" value="1"/>
</dbReference>
<dbReference type="SUPFAM" id="SSF55166">
    <property type="entry name" value="Hedgehog/DD-peptidase"/>
    <property type="match status" value="1"/>
</dbReference>
<evidence type="ECO:0000256" key="3">
    <source>
        <dbReference type="ARBA" id="ARBA00022723"/>
    </source>
</evidence>
<dbReference type="InterPro" id="IPR009045">
    <property type="entry name" value="Zn_M74/Hedgehog-like"/>
</dbReference>
<keyword evidence="5 9" id="KW-0862">Zinc</keyword>
<dbReference type="HAMAP" id="MF_01924">
    <property type="entry name" value="A_A_dipeptidase"/>
    <property type="match status" value="1"/>
</dbReference>
<dbReference type="PANTHER" id="PTHR43126:SF2">
    <property type="entry name" value="D-ALANYL-D-ALANINE DIPEPTIDASE"/>
    <property type="match status" value="1"/>
</dbReference>
<keyword evidence="6 9" id="KW-0224">Dipeptidase</keyword>
<evidence type="ECO:0000256" key="9">
    <source>
        <dbReference type="HAMAP-Rule" id="MF_01924"/>
    </source>
</evidence>
<dbReference type="PIRSF" id="PIRSF026671">
    <property type="entry name" value="AA_dipeptidase"/>
    <property type="match status" value="1"/>
</dbReference>
<reference evidence="11" key="1">
    <citation type="submission" date="2022-06" db="EMBL/GenBank/DDBJ databases">
        <title>Genome sequence of Phormidium yuhuli AB48 isolated from an industrial photobioreactor environment.</title>
        <authorList>
            <person name="Qiu Y."/>
            <person name="Noonan A.J.C."/>
            <person name="Dofher K."/>
            <person name="Koch M."/>
            <person name="Kieft B."/>
            <person name="Lin X."/>
            <person name="Ziels R.M."/>
            <person name="Hallam S.J."/>
        </authorList>
    </citation>
    <scope>NUCLEOTIDE SEQUENCE</scope>
    <source>
        <strain evidence="11">AB48</strain>
    </source>
</reference>
<keyword evidence="3 9" id="KW-0479">Metal-binding</keyword>
<evidence type="ECO:0000313" key="12">
    <source>
        <dbReference type="Proteomes" id="UP001056708"/>
    </source>
</evidence>
<dbReference type="Proteomes" id="UP001056708">
    <property type="component" value="Chromosome"/>
</dbReference>
<protein>
    <recommendedName>
        <fullName evidence="9 10">D-alanyl-D-alanine dipeptidase</fullName>
        <shortName evidence="9 10">D-Ala-D-Ala dipeptidase</shortName>
        <ecNumber evidence="9 10">3.4.13.22</ecNumber>
    </recommendedName>
</protein>
<dbReference type="EMBL" id="CP098611">
    <property type="protein sequence ID" value="USR89337.1"/>
    <property type="molecule type" value="Genomic_DNA"/>
</dbReference>
<comment type="similarity">
    <text evidence="9 10">Belongs to the peptidase M15D family.</text>
</comment>
<name>A0ABY5AJF0_9CYAN</name>
<organism evidence="11 12">
    <name type="scientific">Phormidium yuhuli AB48</name>
    <dbReference type="NCBI Taxonomy" id="2940671"/>
    <lineage>
        <taxon>Bacteria</taxon>
        <taxon>Bacillati</taxon>
        <taxon>Cyanobacteriota</taxon>
        <taxon>Cyanophyceae</taxon>
        <taxon>Oscillatoriophycideae</taxon>
        <taxon>Oscillatoriales</taxon>
        <taxon>Oscillatoriaceae</taxon>
        <taxon>Phormidium</taxon>
        <taxon>Phormidium yuhuli</taxon>
    </lineage>
</organism>
<accession>A0ABY5AJF0</accession>
<evidence type="ECO:0000256" key="7">
    <source>
        <dbReference type="ARBA" id="ARBA00023049"/>
    </source>
</evidence>
<feature type="binding site" evidence="9">
    <location>
        <position position="206"/>
    </location>
    <ligand>
        <name>Zn(2+)</name>
        <dbReference type="ChEBI" id="CHEBI:29105"/>
        <note>catalytic</note>
    </ligand>
</feature>
<evidence type="ECO:0000256" key="1">
    <source>
        <dbReference type="ARBA" id="ARBA00001362"/>
    </source>
</evidence>
<dbReference type="CDD" id="cd14843">
    <property type="entry name" value="D-Ala-D-Ala_dipeptidase_like"/>
    <property type="match status" value="1"/>
</dbReference>
<evidence type="ECO:0000256" key="5">
    <source>
        <dbReference type="ARBA" id="ARBA00022833"/>
    </source>
</evidence>
<dbReference type="EC" id="3.4.13.22" evidence="9 10"/>
<dbReference type="PANTHER" id="PTHR43126">
    <property type="entry name" value="D-ALANYL-D-ALANINE DIPEPTIDASE"/>
    <property type="match status" value="1"/>
</dbReference>
<feature type="binding site" evidence="9">
    <location>
        <position position="141"/>
    </location>
    <ligand>
        <name>Zn(2+)</name>
        <dbReference type="ChEBI" id="CHEBI:29105"/>
        <note>catalytic</note>
    </ligand>
</feature>
<feature type="site" description="Transition state stabilizer" evidence="9">
    <location>
        <position position="78"/>
    </location>
</feature>
<keyword evidence="2 9" id="KW-0645">Protease</keyword>
<evidence type="ECO:0000256" key="8">
    <source>
        <dbReference type="ARBA" id="ARBA00023316"/>
    </source>
</evidence>
<sequence>MKPYQSIPIQECGERLVPIPDGLFSLESPHPYRELGAPYGDRSPFCLRESVLERLFNAQEILQRHYPGWRLRIFDAFRPVDVQQFMVDQALTDLAEKQGLNPRRLSEEKRQEILADVYEFWALPSQDPNDPPPHATGGAVDVTLVNATNQVVNMGSPIDEISPRSHPKYFAEAQTKLEQEYHAHRELLAGVMTEAGLAQHPQEWWHFCYGERMWAWLTGQEMAIYGLPEGC</sequence>
<evidence type="ECO:0000256" key="2">
    <source>
        <dbReference type="ARBA" id="ARBA00022670"/>
    </source>
</evidence>
<dbReference type="RefSeq" id="WP_252659615.1">
    <property type="nucleotide sequence ID" value="NZ_CP098611.1"/>
</dbReference>
<comment type="catalytic activity">
    <reaction evidence="1 9 10">
        <text>D-alanyl-D-alanine + H2O = 2 D-alanine</text>
        <dbReference type="Rhea" id="RHEA:20661"/>
        <dbReference type="ChEBI" id="CHEBI:15377"/>
        <dbReference type="ChEBI" id="CHEBI:57416"/>
        <dbReference type="ChEBI" id="CHEBI:57822"/>
        <dbReference type="EC" id="3.4.13.22"/>
    </reaction>
</comment>
<evidence type="ECO:0000256" key="10">
    <source>
        <dbReference type="PIRNR" id="PIRNR026671"/>
    </source>
</evidence>
<keyword evidence="12" id="KW-1185">Reference proteome</keyword>
<evidence type="ECO:0000256" key="4">
    <source>
        <dbReference type="ARBA" id="ARBA00022801"/>
    </source>
</evidence>
<dbReference type="Pfam" id="PF01427">
    <property type="entry name" value="Peptidase_M15"/>
    <property type="match status" value="1"/>
</dbReference>
<dbReference type="InterPro" id="IPR000755">
    <property type="entry name" value="A_A_dipeptidase"/>
</dbReference>